<evidence type="ECO:0000256" key="1">
    <source>
        <dbReference type="SAM" id="Phobius"/>
    </source>
</evidence>
<keyword evidence="3" id="KW-1185">Reference proteome</keyword>
<keyword evidence="1" id="KW-1133">Transmembrane helix</keyword>
<organism evidence="2 3">
    <name type="scientific">Rhizobium viscosum</name>
    <name type="common">Arthrobacter viscosus</name>
    <dbReference type="NCBI Taxonomy" id="1673"/>
    <lineage>
        <taxon>Bacteria</taxon>
        <taxon>Pseudomonadati</taxon>
        <taxon>Pseudomonadota</taxon>
        <taxon>Alphaproteobacteria</taxon>
        <taxon>Hyphomicrobiales</taxon>
        <taxon>Rhizobiaceae</taxon>
        <taxon>Rhizobium/Agrobacterium group</taxon>
        <taxon>Rhizobium</taxon>
    </lineage>
</organism>
<gene>
    <name evidence="2" type="ORF">H4W29_000126</name>
</gene>
<reference evidence="2 3" key="1">
    <citation type="submission" date="2020-10" db="EMBL/GenBank/DDBJ databases">
        <title>Sequencing the genomes of 1000 actinobacteria strains.</title>
        <authorList>
            <person name="Klenk H.-P."/>
        </authorList>
    </citation>
    <scope>NUCLEOTIDE SEQUENCE [LARGE SCALE GENOMIC DNA]</scope>
    <source>
        <strain evidence="2 3">DSM 7307</strain>
    </source>
</reference>
<evidence type="ECO:0000313" key="3">
    <source>
        <dbReference type="Proteomes" id="UP000620262"/>
    </source>
</evidence>
<sequence length="70" mass="7943">MRNIEHTHDHVRTEIENPQAGLLKSAPTALGAAFEREVPRGRNWATLLILLSVLFVQLLVIGLVIWAIFW</sequence>
<feature type="transmembrane region" description="Helical" evidence="1">
    <location>
        <begin position="44"/>
        <end position="69"/>
    </location>
</feature>
<dbReference type="RefSeq" id="WP_192727237.1">
    <property type="nucleotide sequence ID" value="NZ_BAAAVL010000003.1"/>
</dbReference>
<name>A0ABR9IIE2_RHIVS</name>
<proteinExistence type="predicted"/>
<accession>A0ABR9IIE2</accession>
<dbReference type="Proteomes" id="UP000620262">
    <property type="component" value="Unassembled WGS sequence"/>
</dbReference>
<keyword evidence="1" id="KW-0472">Membrane</keyword>
<evidence type="ECO:0008006" key="4">
    <source>
        <dbReference type="Google" id="ProtNLM"/>
    </source>
</evidence>
<keyword evidence="1" id="KW-0812">Transmembrane</keyword>
<evidence type="ECO:0000313" key="2">
    <source>
        <dbReference type="EMBL" id="MBE1502945.1"/>
    </source>
</evidence>
<comment type="caution">
    <text evidence="2">The sequence shown here is derived from an EMBL/GenBank/DDBJ whole genome shotgun (WGS) entry which is preliminary data.</text>
</comment>
<protein>
    <recommendedName>
        <fullName evidence="4">ABC transporter ATP-binding protein</fullName>
    </recommendedName>
</protein>
<dbReference type="EMBL" id="JADBEC010000001">
    <property type="protein sequence ID" value="MBE1502945.1"/>
    <property type="molecule type" value="Genomic_DNA"/>
</dbReference>